<dbReference type="GO" id="GO:0003735">
    <property type="term" value="F:structural constituent of ribosome"/>
    <property type="evidence" value="ECO:0007669"/>
    <property type="project" value="InterPro"/>
</dbReference>
<evidence type="ECO:0000256" key="2">
    <source>
        <dbReference type="ARBA" id="ARBA00022980"/>
    </source>
</evidence>
<organism evidence="6 7">
    <name type="scientific">Candidatus Vogelbacteria bacterium CG10_big_fil_rev_8_21_14_0_10_51_16</name>
    <dbReference type="NCBI Taxonomy" id="1975045"/>
    <lineage>
        <taxon>Bacteria</taxon>
        <taxon>Candidatus Vogeliibacteriota</taxon>
    </lineage>
</organism>
<name>A0A2H0RFG6_9BACT</name>
<dbReference type="Proteomes" id="UP000228767">
    <property type="component" value="Unassembled WGS sequence"/>
</dbReference>
<reference evidence="6 7" key="1">
    <citation type="submission" date="2017-09" db="EMBL/GenBank/DDBJ databases">
        <title>Depth-based differentiation of microbial function through sediment-hosted aquifers and enrichment of novel symbionts in the deep terrestrial subsurface.</title>
        <authorList>
            <person name="Probst A.J."/>
            <person name="Ladd B."/>
            <person name="Jarett J.K."/>
            <person name="Geller-Mcgrath D.E."/>
            <person name="Sieber C.M."/>
            <person name="Emerson J.B."/>
            <person name="Anantharaman K."/>
            <person name="Thomas B.C."/>
            <person name="Malmstrom R."/>
            <person name="Stieglmeier M."/>
            <person name="Klingl A."/>
            <person name="Woyke T."/>
            <person name="Ryan C.M."/>
            <person name="Banfield J.F."/>
        </authorList>
    </citation>
    <scope>NUCLEOTIDE SEQUENCE [LARGE SCALE GENOMIC DNA]</scope>
    <source>
        <strain evidence="6">CG10_big_fil_rev_8_21_14_0_10_51_16</strain>
    </source>
</reference>
<comment type="caution">
    <text evidence="6">The sequence shown here is derived from an EMBL/GenBank/DDBJ whole genome shotgun (WGS) entry which is preliminary data.</text>
</comment>
<dbReference type="SUPFAM" id="SSF46561">
    <property type="entry name" value="Ribosomal protein L29 (L29p)"/>
    <property type="match status" value="1"/>
</dbReference>
<comment type="similarity">
    <text evidence="1 5">Belongs to the universal ribosomal protein uL29 family.</text>
</comment>
<keyword evidence="2 5" id="KW-0689">Ribosomal protein</keyword>
<evidence type="ECO:0000256" key="5">
    <source>
        <dbReference type="HAMAP-Rule" id="MF_00374"/>
    </source>
</evidence>
<dbReference type="GO" id="GO:1990904">
    <property type="term" value="C:ribonucleoprotein complex"/>
    <property type="evidence" value="ECO:0007669"/>
    <property type="project" value="UniProtKB-KW"/>
</dbReference>
<dbReference type="HAMAP" id="MF_00374">
    <property type="entry name" value="Ribosomal_uL29"/>
    <property type="match status" value="1"/>
</dbReference>
<sequence length="65" mass="7468">MASKSKIKSEGELAKEVAQKREELRSFRFQVAGGRVKNIKEGRLARRDIARMLTELRVLKIQAKI</sequence>
<dbReference type="Pfam" id="PF00831">
    <property type="entry name" value="Ribosomal_L29"/>
    <property type="match status" value="1"/>
</dbReference>
<proteinExistence type="inferred from homology"/>
<evidence type="ECO:0000256" key="1">
    <source>
        <dbReference type="ARBA" id="ARBA00009254"/>
    </source>
</evidence>
<evidence type="ECO:0000313" key="7">
    <source>
        <dbReference type="Proteomes" id="UP000228767"/>
    </source>
</evidence>
<accession>A0A2H0RFG6</accession>
<gene>
    <name evidence="5 6" type="primary">rpmC</name>
    <name evidence="6" type="ORF">COV10_04215</name>
</gene>
<keyword evidence="3 5" id="KW-0687">Ribonucleoprotein</keyword>
<protein>
    <recommendedName>
        <fullName evidence="4 5">Large ribosomal subunit protein uL29</fullName>
    </recommendedName>
</protein>
<evidence type="ECO:0000313" key="6">
    <source>
        <dbReference type="EMBL" id="PIR44545.1"/>
    </source>
</evidence>
<dbReference type="NCBIfam" id="TIGR00012">
    <property type="entry name" value="L29"/>
    <property type="match status" value="1"/>
</dbReference>
<evidence type="ECO:0000256" key="4">
    <source>
        <dbReference type="ARBA" id="ARBA00035204"/>
    </source>
</evidence>
<dbReference type="GO" id="GO:0006412">
    <property type="term" value="P:translation"/>
    <property type="evidence" value="ECO:0007669"/>
    <property type="project" value="UniProtKB-UniRule"/>
</dbReference>
<evidence type="ECO:0000256" key="3">
    <source>
        <dbReference type="ARBA" id="ARBA00023274"/>
    </source>
</evidence>
<dbReference type="AlphaFoldDB" id="A0A2H0RFG6"/>
<dbReference type="EMBL" id="PCYI01000027">
    <property type="protein sequence ID" value="PIR44545.1"/>
    <property type="molecule type" value="Genomic_DNA"/>
</dbReference>
<dbReference type="InterPro" id="IPR001854">
    <property type="entry name" value="Ribosomal_uL29"/>
</dbReference>
<dbReference type="Gene3D" id="1.10.287.310">
    <property type="match status" value="1"/>
</dbReference>
<dbReference type="InterPro" id="IPR036049">
    <property type="entry name" value="Ribosomal_uL29_sf"/>
</dbReference>
<dbReference type="GO" id="GO:0005840">
    <property type="term" value="C:ribosome"/>
    <property type="evidence" value="ECO:0007669"/>
    <property type="project" value="UniProtKB-KW"/>
</dbReference>